<feature type="transmembrane region" description="Helical" evidence="2">
    <location>
        <begin position="438"/>
        <end position="457"/>
    </location>
</feature>
<evidence type="ECO:0000313" key="3">
    <source>
        <dbReference type="EMBL" id="MFF5289161.1"/>
    </source>
</evidence>
<organism evidence="3 4">
    <name type="scientific">Paractinoplanes globisporus</name>
    <dbReference type="NCBI Taxonomy" id="113565"/>
    <lineage>
        <taxon>Bacteria</taxon>
        <taxon>Bacillati</taxon>
        <taxon>Actinomycetota</taxon>
        <taxon>Actinomycetes</taxon>
        <taxon>Micromonosporales</taxon>
        <taxon>Micromonosporaceae</taxon>
        <taxon>Paractinoplanes</taxon>
    </lineage>
</organism>
<feature type="transmembrane region" description="Helical" evidence="2">
    <location>
        <begin position="296"/>
        <end position="316"/>
    </location>
</feature>
<proteinExistence type="predicted"/>
<feature type="transmembrane region" description="Helical" evidence="2">
    <location>
        <begin position="267"/>
        <end position="284"/>
    </location>
</feature>
<dbReference type="EMBL" id="JBIAZU010000001">
    <property type="protein sequence ID" value="MFF5289161.1"/>
    <property type="molecule type" value="Genomic_DNA"/>
</dbReference>
<evidence type="ECO:0000256" key="1">
    <source>
        <dbReference type="SAM" id="MobiDB-lite"/>
    </source>
</evidence>
<feature type="region of interest" description="Disordered" evidence="1">
    <location>
        <begin position="22"/>
        <end position="43"/>
    </location>
</feature>
<feature type="transmembrane region" description="Helical" evidence="2">
    <location>
        <begin position="51"/>
        <end position="69"/>
    </location>
</feature>
<feature type="transmembrane region" description="Helical" evidence="2">
    <location>
        <begin position="398"/>
        <end position="418"/>
    </location>
</feature>
<dbReference type="Proteomes" id="UP001602245">
    <property type="component" value="Unassembled WGS sequence"/>
</dbReference>
<keyword evidence="2" id="KW-1133">Transmembrane helix</keyword>
<protein>
    <recommendedName>
        <fullName evidence="5">Glycosyltransferase RgtA/B/C/D-like domain-containing protein</fullName>
    </recommendedName>
</protein>
<evidence type="ECO:0000256" key="2">
    <source>
        <dbReference type="SAM" id="Phobius"/>
    </source>
</evidence>
<evidence type="ECO:0000313" key="4">
    <source>
        <dbReference type="Proteomes" id="UP001602245"/>
    </source>
</evidence>
<feature type="transmembrane region" description="Helical" evidence="2">
    <location>
        <begin position="371"/>
        <end position="391"/>
    </location>
</feature>
<feature type="transmembrane region" description="Helical" evidence="2">
    <location>
        <begin position="157"/>
        <end position="179"/>
    </location>
</feature>
<dbReference type="RefSeq" id="WP_245576982.1">
    <property type="nucleotide sequence ID" value="NZ_JBIAZU010000001.1"/>
</dbReference>
<sequence length="613" mass="65022">MLASLTLADLSVRGNALSDVATASGEVTAPPAEPPAEPPKRRLRGGLRHEWTLATLGSVLLAVAMTWLLPPYASDLIAAGVKPATIGDPAHTIVGDGGDTAAQAWLVAWDGHAIRHGLRGLWDTNAFFPAKDGLALNDTLLGYAPAGLIGDGVTATILRYNILFVLTFALAFLGGYALVRQLGANRIAGAVAGAALAYAPWRYGHVGHLNILSTGGITLALAMLARGHGWSLTRGYRRELVRPGWAVAGWLVAAWQVSLGFGVGLPFVYMLAAACLTAAIAWLVRGRPPLPRRLVLSDLAGGLVFTAVTAYFAYAFQHIRELYPDVLRSWDYVSAFSPVPRSLLVAPGFSLPWGTLHTAGRTALGNADNEKALLCGFALYLLAFGGMFLSVWSVRQRLLLLAGTILGVLTALGTHGPTYHLLYQYVPGFDGARTPGRLILWPTILLAILAAGFVTALAQAAREATLPEWSATAVRVVTIPLLVLVLAEGMPDLAHVNEPVEPAAMARATAPLMVLPSDDGFDSTVMLWSTAGFPTMVNGVASYNTPDRQAVRDVMQTFPSPGSLDLLRRHGIRSVVVVRDRVAGTPFEAALGVQTMPGVTRYEIGADVLFSID</sequence>
<feature type="transmembrane region" description="Helical" evidence="2">
    <location>
        <begin position="209"/>
        <end position="228"/>
    </location>
</feature>
<name>A0ABW6W881_9ACTN</name>
<keyword evidence="2" id="KW-0472">Membrane</keyword>
<evidence type="ECO:0008006" key="5">
    <source>
        <dbReference type="Google" id="ProtNLM"/>
    </source>
</evidence>
<keyword evidence="2" id="KW-0812">Transmembrane</keyword>
<reference evidence="3 4" key="1">
    <citation type="submission" date="2024-10" db="EMBL/GenBank/DDBJ databases">
        <title>The Natural Products Discovery Center: Release of the First 8490 Sequenced Strains for Exploring Actinobacteria Biosynthetic Diversity.</title>
        <authorList>
            <person name="Kalkreuter E."/>
            <person name="Kautsar S.A."/>
            <person name="Yang D."/>
            <person name="Bader C.D."/>
            <person name="Teijaro C.N."/>
            <person name="Fluegel L."/>
            <person name="Davis C.M."/>
            <person name="Simpson J.R."/>
            <person name="Lauterbach L."/>
            <person name="Steele A.D."/>
            <person name="Gui C."/>
            <person name="Meng S."/>
            <person name="Li G."/>
            <person name="Viehrig K."/>
            <person name="Ye F."/>
            <person name="Su P."/>
            <person name="Kiefer A.F."/>
            <person name="Nichols A."/>
            <person name="Cepeda A.J."/>
            <person name="Yan W."/>
            <person name="Fan B."/>
            <person name="Jiang Y."/>
            <person name="Adhikari A."/>
            <person name="Zheng C.-J."/>
            <person name="Schuster L."/>
            <person name="Cowan T.M."/>
            <person name="Smanski M.J."/>
            <person name="Chevrette M.G."/>
            <person name="De Carvalho L.P.S."/>
            <person name="Shen B."/>
        </authorList>
    </citation>
    <scope>NUCLEOTIDE SEQUENCE [LARGE SCALE GENOMIC DNA]</scope>
    <source>
        <strain evidence="3 4">NPDC000087</strain>
    </source>
</reference>
<comment type="caution">
    <text evidence="3">The sequence shown here is derived from an EMBL/GenBank/DDBJ whole genome shotgun (WGS) entry which is preliminary data.</text>
</comment>
<gene>
    <name evidence="3" type="ORF">ACFY35_06975</name>
</gene>
<accession>A0ABW6W881</accession>
<keyword evidence="4" id="KW-1185">Reference proteome</keyword>